<name>A0ABN8U1G5_9BACL</name>
<evidence type="ECO:0000256" key="6">
    <source>
        <dbReference type="ARBA" id="ARBA00023136"/>
    </source>
</evidence>
<feature type="transmembrane region" description="Helical" evidence="8">
    <location>
        <begin position="57"/>
        <end position="80"/>
    </location>
</feature>
<gene>
    <name evidence="10" type="ORF">WJ0W_000664</name>
</gene>
<dbReference type="PANTHER" id="PTHR34582">
    <property type="entry name" value="UPF0702 TRANSMEMBRANE PROTEIN YCAP"/>
    <property type="match status" value="1"/>
</dbReference>
<evidence type="ECO:0000256" key="2">
    <source>
        <dbReference type="ARBA" id="ARBA00006448"/>
    </source>
</evidence>
<evidence type="ECO:0000256" key="8">
    <source>
        <dbReference type="SAM" id="Phobius"/>
    </source>
</evidence>
<organism evidence="10 11">
    <name type="scientific">Paenibacillus melissococcoides</name>
    <dbReference type="NCBI Taxonomy" id="2912268"/>
    <lineage>
        <taxon>Bacteria</taxon>
        <taxon>Bacillati</taxon>
        <taxon>Bacillota</taxon>
        <taxon>Bacilli</taxon>
        <taxon>Bacillales</taxon>
        <taxon>Paenibacillaceae</taxon>
        <taxon>Paenibacillus</taxon>
    </lineage>
</organism>
<keyword evidence="11" id="KW-1185">Reference proteome</keyword>
<dbReference type="EMBL" id="CALYLO010000001">
    <property type="protein sequence ID" value="CAH8243424.1"/>
    <property type="molecule type" value="Genomic_DNA"/>
</dbReference>
<feature type="domain" description="YetF C-terminal" evidence="9">
    <location>
        <begin position="81"/>
        <end position="262"/>
    </location>
</feature>
<evidence type="ECO:0000313" key="10">
    <source>
        <dbReference type="EMBL" id="CAH8243424.1"/>
    </source>
</evidence>
<keyword evidence="3" id="KW-1003">Cell membrane</keyword>
<feature type="region of interest" description="Disordered" evidence="7">
    <location>
        <begin position="151"/>
        <end position="209"/>
    </location>
</feature>
<evidence type="ECO:0000256" key="5">
    <source>
        <dbReference type="ARBA" id="ARBA00022989"/>
    </source>
</evidence>
<evidence type="ECO:0000256" key="4">
    <source>
        <dbReference type="ARBA" id="ARBA00022692"/>
    </source>
</evidence>
<evidence type="ECO:0000256" key="1">
    <source>
        <dbReference type="ARBA" id="ARBA00004651"/>
    </source>
</evidence>
<keyword evidence="4 8" id="KW-0812">Transmembrane</keyword>
<dbReference type="Pfam" id="PF04239">
    <property type="entry name" value="DUF421"/>
    <property type="match status" value="1"/>
</dbReference>
<keyword evidence="6 8" id="KW-0472">Membrane</keyword>
<dbReference type="PANTHER" id="PTHR34582:SF6">
    <property type="entry name" value="UPF0702 TRANSMEMBRANE PROTEIN YCAP"/>
    <property type="match status" value="1"/>
</dbReference>
<feature type="compositionally biased region" description="Low complexity" evidence="7">
    <location>
        <begin position="180"/>
        <end position="194"/>
    </location>
</feature>
<evidence type="ECO:0000256" key="3">
    <source>
        <dbReference type="ARBA" id="ARBA00022475"/>
    </source>
</evidence>
<accession>A0ABN8U1G5</accession>
<keyword evidence="5 8" id="KW-1133">Transmembrane helix</keyword>
<dbReference type="Gene3D" id="3.30.240.20">
    <property type="entry name" value="bsu07140 like domains"/>
    <property type="match status" value="2"/>
</dbReference>
<sequence length="275" mass="31118">MEVWTLILRTILMYIVVFVVLRLMGKREIGKLSVFDVVISIMIAEIAVFVIEDGNKALWQGLVPIVVLIIIQISVAYIALKSQWIRHLFDGKPSVIIKNGQLDRPEMARQRYNLDDLMQQLREQGVDNIGDVRYAILEANGKLTVFLKQDSDTPTAEEAQNGAQQSGGILEEDYTGDTKGPGPVTPGSSSSPPGGRKKAKKERPVLRKPERYHFTTLPLPLIMDGKVQDHNLSTINKTRFWLKNQLTLKGVNEFKDVFFCSIDHRGHLFVDRKHK</sequence>
<dbReference type="InterPro" id="IPR007353">
    <property type="entry name" value="DUF421"/>
</dbReference>
<evidence type="ECO:0000313" key="11">
    <source>
        <dbReference type="Proteomes" id="UP001154322"/>
    </source>
</evidence>
<evidence type="ECO:0000256" key="7">
    <source>
        <dbReference type="SAM" id="MobiDB-lite"/>
    </source>
</evidence>
<reference evidence="10" key="1">
    <citation type="submission" date="2022-06" db="EMBL/GenBank/DDBJ databases">
        <authorList>
            <person name="Dietemann V."/>
            <person name="Ory F."/>
            <person name="Dainat B."/>
            <person name="Oberhansli S."/>
        </authorList>
    </citation>
    <scope>NUCLEOTIDE SEQUENCE</scope>
    <source>
        <strain evidence="10">Ena-SAMPLE-TAB-26-04-2022-14:26:32:270-5432</strain>
    </source>
</reference>
<proteinExistence type="inferred from homology"/>
<feature type="transmembrane region" description="Helical" evidence="8">
    <location>
        <begin position="6"/>
        <end position="25"/>
    </location>
</feature>
<dbReference type="RefSeq" id="WP_213425862.1">
    <property type="nucleotide sequence ID" value="NZ_AP031286.1"/>
</dbReference>
<dbReference type="InterPro" id="IPR023090">
    <property type="entry name" value="UPF0702_alpha/beta_dom_sf"/>
</dbReference>
<feature type="transmembrane region" description="Helical" evidence="8">
    <location>
        <begin position="32"/>
        <end position="51"/>
    </location>
</feature>
<comment type="subcellular location">
    <subcellularLocation>
        <location evidence="1">Cell membrane</location>
        <topology evidence="1">Multi-pass membrane protein</topology>
    </subcellularLocation>
</comment>
<comment type="similarity">
    <text evidence="2">Belongs to the UPF0702 family.</text>
</comment>
<dbReference type="Proteomes" id="UP001154322">
    <property type="component" value="Unassembled WGS sequence"/>
</dbReference>
<comment type="caution">
    <text evidence="10">The sequence shown here is derived from an EMBL/GenBank/DDBJ whole genome shotgun (WGS) entry which is preliminary data.</text>
</comment>
<protein>
    <submittedName>
        <fullName evidence="10">DUF421 domain-containing protein</fullName>
    </submittedName>
</protein>
<evidence type="ECO:0000259" key="9">
    <source>
        <dbReference type="Pfam" id="PF04239"/>
    </source>
</evidence>